<name>A0ABY8CCV5_9ARCH</name>
<dbReference type="RefSeq" id="WP_347721925.1">
    <property type="nucleotide sequence ID" value="NZ_CP104395.1"/>
</dbReference>
<keyword evidence="1" id="KW-0812">Transmembrane</keyword>
<dbReference type="PANTHER" id="PTHR35335:SF1">
    <property type="entry name" value="UPF0716 PROTEIN FXSA"/>
    <property type="match status" value="1"/>
</dbReference>
<gene>
    <name evidence="2" type="primary">fxsA</name>
    <name evidence="2" type="ORF">SVXNc_0021</name>
</gene>
<accession>A0ABY8CCV5</accession>
<evidence type="ECO:0000313" key="3">
    <source>
        <dbReference type="Proteomes" id="UP001218034"/>
    </source>
</evidence>
<feature type="transmembrane region" description="Helical" evidence="1">
    <location>
        <begin position="74"/>
        <end position="100"/>
    </location>
</feature>
<dbReference type="PANTHER" id="PTHR35335">
    <property type="entry name" value="UPF0716 PROTEIN FXSA"/>
    <property type="match status" value="1"/>
</dbReference>
<organism evidence="2 3">
    <name type="scientific">Candidatus Nanohalococcus occultus</name>
    <dbReference type="NCBI Taxonomy" id="2978047"/>
    <lineage>
        <taxon>Archaea</taxon>
        <taxon>Candidatus Nanohalarchaeota</taxon>
        <taxon>Candidatus Nanohalarchaeota incertae sedis</taxon>
        <taxon>Candidatus Nanohalococcus</taxon>
    </lineage>
</organism>
<keyword evidence="1" id="KW-1133">Transmembrane helix</keyword>
<proteinExistence type="predicted"/>
<evidence type="ECO:0000313" key="2">
    <source>
        <dbReference type="EMBL" id="WEL19053.1"/>
    </source>
</evidence>
<keyword evidence="1" id="KW-0472">Membrane</keyword>
<reference evidence="2 3" key="1">
    <citation type="submission" date="2022-09" db="EMBL/GenBank/DDBJ databases">
        <title>Xylan utilization by haloarchaea-nanohaloarchaea associations.</title>
        <authorList>
            <person name="Yakimov M."/>
        </authorList>
    </citation>
    <scope>NUCLEOTIDE SEQUENCE [LARGE SCALE GENOMIC DNA]</scope>
    <source>
        <strain evidence="2 3">SVXNc</strain>
    </source>
</reference>
<dbReference type="NCBIfam" id="NF008528">
    <property type="entry name" value="PRK11463.1-2"/>
    <property type="match status" value="1"/>
</dbReference>
<sequence length="126" mass="14065">MFAYLLIIALTLPFLDFFLLLQATEFLGILYTLALILLTGLIGAELVRREGRTVFRRLTTAVTAKEASRNLIEAALLVFGGLALLTPGFITDLVGFLMVLSPTRQRIMLRIEKKLESNANFTVQTF</sequence>
<dbReference type="InterPro" id="IPR007313">
    <property type="entry name" value="FxsA"/>
</dbReference>
<feature type="transmembrane region" description="Helical" evidence="1">
    <location>
        <begin position="29"/>
        <end position="47"/>
    </location>
</feature>
<evidence type="ECO:0000256" key="1">
    <source>
        <dbReference type="SAM" id="Phobius"/>
    </source>
</evidence>
<dbReference type="EMBL" id="CP104395">
    <property type="protein sequence ID" value="WEL19053.1"/>
    <property type="molecule type" value="Genomic_DNA"/>
</dbReference>
<dbReference type="GeneID" id="98290063"/>
<dbReference type="Proteomes" id="UP001218034">
    <property type="component" value="Chromosome"/>
</dbReference>
<feature type="transmembrane region" description="Helical" evidence="1">
    <location>
        <begin position="5"/>
        <end position="23"/>
    </location>
</feature>
<dbReference type="Pfam" id="PF04186">
    <property type="entry name" value="FxsA"/>
    <property type="match status" value="1"/>
</dbReference>
<keyword evidence="3" id="KW-1185">Reference proteome</keyword>
<protein>
    <submittedName>
        <fullName evidence="2">Protein affecting phage T7 exclusion by the F plasmid</fullName>
    </submittedName>
</protein>